<dbReference type="AlphaFoldDB" id="A0ABC9DFZ5"/>
<dbReference type="Pfam" id="PF14541">
    <property type="entry name" value="TAXi_C"/>
    <property type="match status" value="1"/>
</dbReference>
<organism evidence="8 9">
    <name type="scientific">Urochloa decumbens</name>
    <dbReference type="NCBI Taxonomy" id="240449"/>
    <lineage>
        <taxon>Eukaryota</taxon>
        <taxon>Viridiplantae</taxon>
        <taxon>Streptophyta</taxon>
        <taxon>Embryophyta</taxon>
        <taxon>Tracheophyta</taxon>
        <taxon>Spermatophyta</taxon>
        <taxon>Magnoliopsida</taxon>
        <taxon>Liliopsida</taxon>
        <taxon>Poales</taxon>
        <taxon>Poaceae</taxon>
        <taxon>PACMAD clade</taxon>
        <taxon>Panicoideae</taxon>
        <taxon>Panicodae</taxon>
        <taxon>Paniceae</taxon>
        <taxon>Melinidinae</taxon>
        <taxon>Urochloa</taxon>
    </lineage>
</organism>
<dbReference type="Gene3D" id="2.40.70.10">
    <property type="entry name" value="Acid Proteases"/>
    <property type="match status" value="2"/>
</dbReference>
<keyword evidence="5" id="KW-0325">Glycoprotein</keyword>
<dbReference type="EMBL" id="OZ075143">
    <property type="protein sequence ID" value="CAL5037948.1"/>
    <property type="molecule type" value="Genomic_DNA"/>
</dbReference>
<evidence type="ECO:0000256" key="4">
    <source>
        <dbReference type="ARBA" id="ARBA00022801"/>
    </source>
</evidence>
<dbReference type="InterPro" id="IPR051708">
    <property type="entry name" value="Plant_Aspart_Prot_A1"/>
</dbReference>
<gene>
    <name evidence="8" type="ORF">URODEC1_LOCUS84778</name>
</gene>
<evidence type="ECO:0000256" key="2">
    <source>
        <dbReference type="ARBA" id="ARBA00022670"/>
    </source>
</evidence>
<accession>A0ABC9DFZ5</accession>
<dbReference type="InterPro" id="IPR032861">
    <property type="entry name" value="TAXi_N"/>
</dbReference>
<sequence>MARSLPLLMLVVVGLLPAPLVLSAIPSSTISKIGRYAVRAEQTRKIRKFLTEHAGDVLGFILGIFPSSGGKKGDDKQGSAAATTAGLYMFNLSIGTSAPQIVTGILDIGLNFIWAQCAPCDPCLALPAPTFQPNMSATFSTLPCASQTCQSALNQTCGAAVDDTCGYLIDYGDGTNTTGYLANDTFVFGPSAAPGVVFGCSDASAGDFSGASGAFGFGRGNLSLVTQLQVPWFSYLLAPDDYDGDSGLQFGDGAAPRSKRSHSTPLLQSSMYPDLYYVKLIGIQVSGQELTGIPAGTFDLRADGSGGVFLSTTIPATYLEQAAYEVVKQAFRSGIPSEPVNGSAVGLDLCYMKQSLDEIKIPTLTLVFDGTNAAMELKEENYFFTDSSTGLECLSILPFQGVSLLGNLLQMDTTMTYDIYGGQLIFDTALAPPPHLMVSVMAAVQLAAWALLLF</sequence>
<feature type="signal peptide" evidence="6">
    <location>
        <begin position="1"/>
        <end position="23"/>
    </location>
</feature>
<keyword evidence="3" id="KW-0064">Aspartyl protease</keyword>
<evidence type="ECO:0000256" key="1">
    <source>
        <dbReference type="ARBA" id="ARBA00007447"/>
    </source>
</evidence>
<feature type="domain" description="Peptidase A1" evidence="7">
    <location>
        <begin position="88"/>
        <end position="427"/>
    </location>
</feature>
<keyword evidence="6" id="KW-0732">Signal</keyword>
<dbReference type="PROSITE" id="PS51767">
    <property type="entry name" value="PEPTIDASE_A1"/>
    <property type="match status" value="1"/>
</dbReference>
<dbReference type="Pfam" id="PF14543">
    <property type="entry name" value="TAXi_N"/>
    <property type="match status" value="1"/>
</dbReference>
<evidence type="ECO:0000313" key="9">
    <source>
        <dbReference type="Proteomes" id="UP001497457"/>
    </source>
</evidence>
<keyword evidence="2" id="KW-0645">Protease</keyword>
<comment type="similarity">
    <text evidence="1">Belongs to the peptidase A1 family.</text>
</comment>
<dbReference type="GO" id="GO:0006508">
    <property type="term" value="P:proteolysis"/>
    <property type="evidence" value="ECO:0007669"/>
    <property type="project" value="UniProtKB-KW"/>
</dbReference>
<reference evidence="9" key="1">
    <citation type="submission" date="2024-06" db="EMBL/GenBank/DDBJ databases">
        <authorList>
            <person name="Ryan C."/>
        </authorList>
    </citation>
    <scope>NUCLEOTIDE SEQUENCE [LARGE SCALE GENOMIC DNA]</scope>
</reference>
<name>A0ABC9DFZ5_9POAL</name>
<dbReference type="Proteomes" id="UP001497457">
    <property type="component" value="Chromosome 33rd"/>
</dbReference>
<dbReference type="CDD" id="cd05476">
    <property type="entry name" value="pepsin_A_like_plant"/>
    <property type="match status" value="1"/>
</dbReference>
<dbReference type="InterPro" id="IPR033121">
    <property type="entry name" value="PEPTIDASE_A1"/>
</dbReference>
<dbReference type="PANTHER" id="PTHR47967">
    <property type="entry name" value="OS07G0603500 PROTEIN-RELATED"/>
    <property type="match status" value="1"/>
</dbReference>
<evidence type="ECO:0000256" key="6">
    <source>
        <dbReference type="SAM" id="SignalP"/>
    </source>
</evidence>
<dbReference type="SUPFAM" id="SSF50630">
    <property type="entry name" value="Acid proteases"/>
    <property type="match status" value="1"/>
</dbReference>
<dbReference type="GO" id="GO:0004190">
    <property type="term" value="F:aspartic-type endopeptidase activity"/>
    <property type="evidence" value="ECO:0007669"/>
    <property type="project" value="UniProtKB-KW"/>
</dbReference>
<evidence type="ECO:0000259" key="7">
    <source>
        <dbReference type="PROSITE" id="PS51767"/>
    </source>
</evidence>
<dbReference type="InterPro" id="IPR034161">
    <property type="entry name" value="Pepsin-like_plant"/>
</dbReference>
<evidence type="ECO:0000256" key="3">
    <source>
        <dbReference type="ARBA" id="ARBA00022750"/>
    </source>
</evidence>
<proteinExistence type="inferred from homology"/>
<keyword evidence="9" id="KW-1185">Reference proteome</keyword>
<dbReference type="PANTHER" id="PTHR47967:SF85">
    <property type="entry name" value="OS05G0384300 PROTEIN"/>
    <property type="match status" value="1"/>
</dbReference>
<protein>
    <recommendedName>
        <fullName evidence="7">Peptidase A1 domain-containing protein</fullName>
    </recommendedName>
</protein>
<keyword evidence="4" id="KW-0378">Hydrolase</keyword>
<reference evidence="8 9" key="2">
    <citation type="submission" date="2024-10" db="EMBL/GenBank/DDBJ databases">
        <authorList>
            <person name="Ryan C."/>
        </authorList>
    </citation>
    <scope>NUCLEOTIDE SEQUENCE [LARGE SCALE GENOMIC DNA]</scope>
</reference>
<dbReference type="InterPro" id="IPR021109">
    <property type="entry name" value="Peptidase_aspartic_dom_sf"/>
</dbReference>
<feature type="chain" id="PRO_5044840470" description="Peptidase A1 domain-containing protein" evidence="6">
    <location>
        <begin position="24"/>
        <end position="454"/>
    </location>
</feature>
<evidence type="ECO:0000313" key="8">
    <source>
        <dbReference type="EMBL" id="CAL5037948.1"/>
    </source>
</evidence>
<evidence type="ECO:0000256" key="5">
    <source>
        <dbReference type="ARBA" id="ARBA00023180"/>
    </source>
</evidence>
<dbReference type="InterPro" id="IPR032799">
    <property type="entry name" value="TAXi_C"/>
</dbReference>